<dbReference type="RefSeq" id="WP_014373640.1">
    <property type="nucleotide sequence ID" value="NC_016940.1"/>
</dbReference>
<dbReference type="EMBL" id="CP002831">
    <property type="protein sequence ID" value="AFC23396.1"/>
    <property type="molecule type" value="Genomic_DNA"/>
</dbReference>
<reference evidence="1 2" key="1">
    <citation type="journal article" date="2012" name="Stand. Genomic Sci.">
        <title>Complete genome sequencing and analysis of Saprospira grandis str. Lewin, a predatory marine bacterium.</title>
        <authorList>
            <person name="Saw J.H."/>
            <person name="Yuryev A."/>
            <person name="Kanbe M."/>
            <person name="Hou S."/>
            <person name="Young A.G."/>
            <person name="Aizawa S."/>
            <person name="Alam M."/>
        </authorList>
    </citation>
    <scope>NUCLEOTIDE SEQUENCE [LARGE SCALE GENOMIC DNA]</scope>
    <source>
        <strain evidence="1 2">Lewin</strain>
    </source>
</reference>
<keyword evidence="2" id="KW-1185">Reference proteome</keyword>
<sequence length="194" mass="22561">MRFIVLFFVFFISCTTGKDVIVSDLKRYHFKKRSCKDNNDSLLFNFPEYLTDTIFNPLWKDFDQERNIKWDLMSHRVYIDGISIRRSYMDGDSINTISYTSNGLLSESAYPITKHDSFFLDIGSQCIFYYHQDDGSNTDLGHETHVLKNKGEVVGILIITNGSVMHTSNLNTDSFDKTIEMISYLFRLGKRPTK</sequence>
<dbReference type="KEGG" id="sgn:SGRA_0657"/>
<dbReference type="HOGENOM" id="CLU_1401581_0_0_10"/>
<evidence type="ECO:0000313" key="2">
    <source>
        <dbReference type="Proteomes" id="UP000007519"/>
    </source>
</evidence>
<dbReference type="AlphaFoldDB" id="H6L0G6"/>
<organism evidence="1 2">
    <name type="scientific">Saprospira grandis (strain Lewin)</name>
    <dbReference type="NCBI Taxonomy" id="984262"/>
    <lineage>
        <taxon>Bacteria</taxon>
        <taxon>Pseudomonadati</taxon>
        <taxon>Bacteroidota</taxon>
        <taxon>Saprospiria</taxon>
        <taxon>Saprospirales</taxon>
        <taxon>Saprospiraceae</taxon>
        <taxon>Saprospira</taxon>
    </lineage>
</organism>
<accession>H6L0G6</accession>
<dbReference type="Proteomes" id="UP000007519">
    <property type="component" value="Chromosome"/>
</dbReference>
<proteinExistence type="predicted"/>
<gene>
    <name evidence="1" type="ordered locus">SGRA_0657</name>
</gene>
<evidence type="ECO:0000313" key="1">
    <source>
        <dbReference type="EMBL" id="AFC23396.1"/>
    </source>
</evidence>
<protein>
    <submittedName>
        <fullName evidence="1">Uncharacterized protein</fullName>
    </submittedName>
</protein>
<name>H6L0G6_SAPGL</name>